<name>A0A919ESW2_STRFL</name>
<organism evidence="2 3">
    <name type="scientific">Streptomyces filamentosus</name>
    <name type="common">Streptomyces roseosporus</name>
    <dbReference type="NCBI Taxonomy" id="67294"/>
    <lineage>
        <taxon>Bacteria</taxon>
        <taxon>Bacillati</taxon>
        <taxon>Actinomycetota</taxon>
        <taxon>Actinomycetes</taxon>
        <taxon>Kitasatosporales</taxon>
        <taxon>Streptomycetaceae</taxon>
        <taxon>Streptomyces</taxon>
    </lineage>
</organism>
<feature type="region of interest" description="Disordered" evidence="1">
    <location>
        <begin position="94"/>
        <end position="116"/>
    </location>
</feature>
<keyword evidence="3" id="KW-1185">Reference proteome</keyword>
<proteinExistence type="predicted"/>
<evidence type="ECO:0000313" key="2">
    <source>
        <dbReference type="EMBL" id="GHG22905.1"/>
    </source>
</evidence>
<protein>
    <submittedName>
        <fullName evidence="2">Uncharacterized protein</fullName>
    </submittedName>
</protein>
<accession>A0A919ESW2</accession>
<feature type="compositionally biased region" description="Basic and acidic residues" evidence="1">
    <location>
        <begin position="103"/>
        <end position="116"/>
    </location>
</feature>
<gene>
    <name evidence="2" type="ORF">GCM10017667_68680</name>
</gene>
<evidence type="ECO:0000313" key="3">
    <source>
        <dbReference type="Proteomes" id="UP000632849"/>
    </source>
</evidence>
<reference evidence="2" key="2">
    <citation type="submission" date="2020-09" db="EMBL/GenBank/DDBJ databases">
        <authorList>
            <person name="Sun Q."/>
            <person name="Ohkuma M."/>
        </authorList>
    </citation>
    <scope>NUCLEOTIDE SEQUENCE</scope>
    <source>
        <strain evidence="2">JCM 4122</strain>
    </source>
</reference>
<dbReference type="Proteomes" id="UP000632849">
    <property type="component" value="Unassembled WGS sequence"/>
</dbReference>
<sequence>MTHPQRPATFNPAEVLLRLAHRNRSAPHKRPAQLVLQRGHVRALAEHGAGTFARVPCDLCRKPLTEHGQLEVELTYDDLGDLDRVTITDCTALVPAHAPQPPTRKDTRERLPATAA</sequence>
<reference evidence="2" key="1">
    <citation type="journal article" date="2014" name="Int. J. Syst. Evol. Microbiol.">
        <title>Complete genome sequence of Corynebacterium casei LMG S-19264T (=DSM 44701T), isolated from a smear-ripened cheese.</title>
        <authorList>
            <consortium name="US DOE Joint Genome Institute (JGI-PGF)"/>
            <person name="Walter F."/>
            <person name="Albersmeier A."/>
            <person name="Kalinowski J."/>
            <person name="Ruckert C."/>
        </authorList>
    </citation>
    <scope>NUCLEOTIDE SEQUENCE</scope>
    <source>
        <strain evidence="2">JCM 4122</strain>
    </source>
</reference>
<evidence type="ECO:0000256" key="1">
    <source>
        <dbReference type="SAM" id="MobiDB-lite"/>
    </source>
</evidence>
<dbReference type="EMBL" id="BNBE01000003">
    <property type="protein sequence ID" value="GHG22905.1"/>
    <property type="molecule type" value="Genomic_DNA"/>
</dbReference>
<comment type="caution">
    <text evidence="2">The sequence shown here is derived from an EMBL/GenBank/DDBJ whole genome shotgun (WGS) entry which is preliminary data.</text>
</comment>
<dbReference type="AlphaFoldDB" id="A0A919ESW2"/>